<dbReference type="Gene3D" id="3.30.70.100">
    <property type="match status" value="1"/>
</dbReference>
<dbReference type="PROSITE" id="PS51725">
    <property type="entry name" value="ABM"/>
    <property type="match status" value="1"/>
</dbReference>
<reference evidence="2" key="1">
    <citation type="submission" date="2020-05" db="EMBL/GenBank/DDBJ databases">
        <authorList>
            <person name="Chiriac C."/>
            <person name="Salcher M."/>
            <person name="Ghai R."/>
            <person name="Kavagutti S V."/>
        </authorList>
    </citation>
    <scope>NUCLEOTIDE SEQUENCE</scope>
</reference>
<dbReference type="InterPro" id="IPR007138">
    <property type="entry name" value="ABM_dom"/>
</dbReference>
<dbReference type="Pfam" id="PF03992">
    <property type="entry name" value="ABM"/>
    <property type="match status" value="1"/>
</dbReference>
<evidence type="ECO:0000313" key="3">
    <source>
        <dbReference type="EMBL" id="CAB4820754.1"/>
    </source>
</evidence>
<evidence type="ECO:0000313" key="4">
    <source>
        <dbReference type="EMBL" id="CAB5029552.1"/>
    </source>
</evidence>
<dbReference type="EMBL" id="CAFAAL010000241">
    <property type="protein sequence ID" value="CAB4820754.1"/>
    <property type="molecule type" value="Genomic_DNA"/>
</dbReference>
<evidence type="ECO:0000313" key="2">
    <source>
        <dbReference type="EMBL" id="CAB4679721.1"/>
    </source>
</evidence>
<sequence>MLPDSPKQVLLVGRRSLLVRLTCNEGLRPALLELLNTYTDGIAEEPGTEVFVVSLDPDSENIVWLYEVFKDENAENDHRRSGGFAVLMGQMPPLLDGPPAVLRMDPLRMSLQEGVLQEDFTF</sequence>
<dbReference type="EMBL" id="CAEZWW010000148">
    <property type="protein sequence ID" value="CAB4679721.1"/>
    <property type="molecule type" value="Genomic_DNA"/>
</dbReference>
<accession>A0A6J6MZE8</accession>
<dbReference type="EMBL" id="CAFBPJ010000224">
    <property type="protein sequence ID" value="CAB5029552.1"/>
    <property type="molecule type" value="Genomic_DNA"/>
</dbReference>
<name>A0A6J6MZE8_9ZZZZ</name>
<dbReference type="AlphaFoldDB" id="A0A6J6MZE8"/>
<organism evidence="2">
    <name type="scientific">freshwater metagenome</name>
    <dbReference type="NCBI Taxonomy" id="449393"/>
    <lineage>
        <taxon>unclassified sequences</taxon>
        <taxon>metagenomes</taxon>
        <taxon>ecological metagenomes</taxon>
    </lineage>
</organism>
<protein>
    <submittedName>
        <fullName evidence="2">Unannotated protein</fullName>
    </submittedName>
</protein>
<proteinExistence type="predicted"/>
<evidence type="ECO:0000259" key="1">
    <source>
        <dbReference type="PROSITE" id="PS51725"/>
    </source>
</evidence>
<dbReference type="InterPro" id="IPR011008">
    <property type="entry name" value="Dimeric_a/b-barrel"/>
</dbReference>
<dbReference type="SUPFAM" id="SSF54909">
    <property type="entry name" value="Dimeric alpha+beta barrel"/>
    <property type="match status" value="1"/>
</dbReference>
<gene>
    <name evidence="2" type="ORF">UFOPK2310_01144</name>
    <name evidence="3" type="ORF">UFOPK3004_01815</name>
    <name evidence="4" type="ORF">UFOPK4092_01481</name>
</gene>
<feature type="domain" description="ABM" evidence="1">
    <location>
        <begin position="15"/>
        <end position="104"/>
    </location>
</feature>